<evidence type="ECO:0000313" key="4">
    <source>
        <dbReference type="EMBL" id="XCM78012.1"/>
    </source>
</evidence>
<feature type="region of interest" description="Disordered" evidence="1">
    <location>
        <begin position="75"/>
        <end position="96"/>
    </location>
</feature>
<gene>
    <name evidence="4" type="ORF">ABWK59_03220</name>
</gene>
<feature type="compositionally biased region" description="Low complexity" evidence="1">
    <location>
        <begin position="46"/>
        <end position="56"/>
    </location>
</feature>
<evidence type="ECO:0000259" key="3">
    <source>
        <dbReference type="Pfam" id="PF14016"/>
    </source>
</evidence>
<dbReference type="PROSITE" id="PS51257">
    <property type="entry name" value="PROKAR_LIPOPROTEIN"/>
    <property type="match status" value="1"/>
</dbReference>
<evidence type="ECO:0000256" key="1">
    <source>
        <dbReference type="SAM" id="MobiDB-lite"/>
    </source>
</evidence>
<dbReference type="AlphaFoldDB" id="A0AAU8JQD0"/>
<feature type="region of interest" description="Disordered" evidence="1">
    <location>
        <begin position="32"/>
        <end position="59"/>
    </location>
</feature>
<name>A0AAU8JQD0_9ACTN</name>
<dbReference type="EMBL" id="CP159872">
    <property type="protein sequence ID" value="XCM78012.1"/>
    <property type="molecule type" value="Genomic_DNA"/>
</dbReference>
<dbReference type="Pfam" id="PF14016">
    <property type="entry name" value="DUF4232"/>
    <property type="match status" value="1"/>
</dbReference>
<feature type="domain" description="DUF4232" evidence="3">
    <location>
        <begin position="64"/>
        <end position="163"/>
    </location>
</feature>
<sequence length="208" mass="20967">MRRRTAVLVAAVLAAGAAASGCGSVAATAGGTTGAASTGPGGTAAPGGSAAPVGSAISDPAPNCVPEQLTWTFRRIDEQPTTTDETPKSRLIATNSGPGPCAVDGYPWFRVSIGKAEDVVAAPGRQVAERLTVRPGGSVRVDLYYSDTPDTSERCFIAASRNPWSAVLPPHSPEGAGPTAVTLTDRQGQAVPLSVCGEDIWMGAPVLG</sequence>
<organism evidence="4">
    <name type="scientific">Kitasatospora camelliae</name>
    <dbReference type="NCBI Taxonomy" id="3156397"/>
    <lineage>
        <taxon>Bacteria</taxon>
        <taxon>Bacillati</taxon>
        <taxon>Actinomycetota</taxon>
        <taxon>Actinomycetes</taxon>
        <taxon>Kitasatosporales</taxon>
        <taxon>Streptomycetaceae</taxon>
        <taxon>Kitasatospora</taxon>
    </lineage>
</organism>
<feature type="signal peptide" evidence="2">
    <location>
        <begin position="1"/>
        <end position="29"/>
    </location>
</feature>
<keyword evidence="2" id="KW-0732">Signal</keyword>
<dbReference type="InterPro" id="IPR025326">
    <property type="entry name" value="DUF4232"/>
</dbReference>
<dbReference type="RefSeq" id="WP_354637755.1">
    <property type="nucleotide sequence ID" value="NZ_CP159872.1"/>
</dbReference>
<dbReference type="KEGG" id="kcm:ABWK59_03220"/>
<accession>A0AAU8JQD0</accession>
<reference evidence="4" key="1">
    <citation type="submission" date="2024-06" db="EMBL/GenBank/DDBJ databases">
        <title>The genome sequences of Kitasatospora sp. strain HUAS MG31.</title>
        <authorList>
            <person name="Mo P."/>
        </authorList>
    </citation>
    <scope>NUCLEOTIDE SEQUENCE</scope>
    <source>
        <strain evidence="4">HUAS MG31</strain>
    </source>
</reference>
<proteinExistence type="predicted"/>
<evidence type="ECO:0000256" key="2">
    <source>
        <dbReference type="SAM" id="SignalP"/>
    </source>
</evidence>
<protein>
    <submittedName>
        <fullName evidence="4">DUF4232 domain-containing protein</fullName>
    </submittedName>
</protein>
<feature type="chain" id="PRO_5043930467" evidence="2">
    <location>
        <begin position="30"/>
        <end position="208"/>
    </location>
</feature>